<evidence type="ECO:0000313" key="1">
    <source>
        <dbReference type="EMBL" id="MBA0681759.1"/>
    </source>
</evidence>
<sequence>MRALMWAKAVQEESQF</sequence>
<dbReference type="AlphaFoldDB" id="A0A7J8X4L5"/>
<dbReference type="EMBL" id="JABFAA010000005">
    <property type="protein sequence ID" value="MBA0681759.1"/>
    <property type="molecule type" value="Genomic_DNA"/>
</dbReference>
<dbReference type="Proteomes" id="UP000593577">
    <property type="component" value="Unassembled WGS sequence"/>
</dbReference>
<gene>
    <name evidence="1" type="ORF">Goari_023538</name>
</gene>
<reference evidence="1 2" key="1">
    <citation type="journal article" date="2019" name="Genome Biol. Evol.">
        <title>Insights into the evolution of the New World diploid cottons (Gossypium, subgenus Houzingenia) based on genome sequencing.</title>
        <authorList>
            <person name="Grover C.E."/>
            <person name="Arick M.A. 2nd"/>
            <person name="Thrash A."/>
            <person name="Conover J.L."/>
            <person name="Sanders W.S."/>
            <person name="Peterson D.G."/>
            <person name="Frelichowski J.E."/>
            <person name="Scheffler J.A."/>
            <person name="Scheffler B.E."/>
            <person name="Wendel J.F."/>
        </authorList>
    </citation>
    <scope>NUCLEOTIDE SEQUENCE [LARGE SCALE GENOMIC DNA]</scope>
    <source>
        <strain evidence="1">185</strain>
        <tissue evidence="1">Leaf</tissue>
    </source>
</reference>
<organism evidence="1 2">
    <name type="scientific">Gossypium aridum</name>
    <name type="common">American cotton</name>
    <name type="synonym">Erioxylum aridum</name>
    <dbReference type="NCBI Taxonomy" id="34290"/>
    <lineage>
        <taxon>Eukaryota</taxon>
        <taxon>Viridiplantae</taxon>
        <taxon>Streptophyta</taxon>
        <taxon>Embryophyta</taxon>
        <taxon>Tracheophyta</taxon>
        <taxon>Spermatophyta</taxon>
        <taxon>Magnoliopsida</taxon>
        <taxon>eudicotyledons</taxon>
        <taxon>Gunneridae</taxon>
        <taxon>Pentapetalae</taxon>
        <taxon>rosids</taxon>
        <taxon>malvids</taxon>
        <taxon>Malvales</taxon>
        <taxon>Malvaceae</taxon>
        <taxon>Malvoideae</taxon>
        <taxon>Gossypium</taxon>
    </lineage>
</organism>
<keyword evidence="2" id="KW-1185">Reference proteome</keyword>
<accession>A0A7J8X4L5</accession>
<comment type="caution">
    <text evidence="1">The sequence shown here is derived from an EMBL/GenBank/DDBJ whole genome shotgun (WGS) entry which is preliminary data.</text>
</comment>
<name>A0A7J8X4L5_GOSAI</name>
<protein>
    <submittedName>
        <fullName evidence="1">Uncharacterized protein</fullName>
    </submittedName>
</protein>
<evidence type="ECO:0000313" key="2">
    <source>
        <dbReference type="Proteomes" id="UP000593577"/>
    </source>
</evidence>
<proteinExistence type="predicted"/>